<dbReference type="Pfam" id="PF00441">
    <property type="entry name" value="Acyl-CoA_dh_1"/>
    <property type="match status" value="1"/>
</dbReference>
<keyword evidence="3" id="KW-0560">Oxidoreductase</keyword>
<feature type="domain" description="Acyl-CoA dehydrogenase/oxidase C-terminal" evidence="4">
    <location>
        <begin position="167"/>
        <end position="302"/>
    </location>
</feature>
<dbReference type="InterPro" id="IPR036250">
    <property type="entry name" value="AcylCo_DH-like_C"/>
</dbReference>
<accession>A0A1H8Q6S9</accession>
<keyword evidence="2" id="KW-0274">FAD</keyword>
<dbReference type="OrthoDB" id="8677713at2"/>
<dbReference type="EMBL" id="FOEE01000001">
    <property type="protein sequence ID" value="SEO49473.1"/>
    <property type="molecule type" value="Genomic_DNA"/>
</dbReference>
<proteinExistence type="predicted"/>
<protein>
    <submittedName>
        <fullName evidence="5">Acyl-CoA dehydrogenase, C-terminal domain</fullName>
    </submittedName>
</protein>
<dbReference type="InterPro" id="IPR009075">
    <property type="entry name" value="AcylCo_DH/oxidase_C"/>
</dbReference>
<dbReference type="AlphaFoldDB" id="A0A1H8Q6S9"/>
<dbReference type="SUPFAM" id="SSF47203">
    <property type="entry name" value="Acyl-CoA dehydrogenase C-terminal domain-like"/>
    <property type="match status" value="1"/>
</dbReference>
<reference evidence="6" key="1">
    <citation type="submission" date="2016-10" db="EMBL/GenBank/DDBJ databases">
        <authorList>
            <person name="Varghese N."/>
            <person name="Submissions S."/>
        </authorList>
    </citation>
    <scope>NUCLEOTIDE SEQUENCE [LARGE SCALE GENOMIC DNA]</scope>
    <source>
        <strain evidence="6">DSM 45413</strain>
    </source>
</reference>
<dbReference type="Gene3D" id="1.20.140.10">
    <property type="entry name" value="Butyryl-CoA Dehydrogenase, subunit A, domain 3"/>
    <property type="match status" value="1"/>
</dbReference>
<evidence type="ECO:0000256" key="1">
    <source>
        <dbReference type="ARBA" id="ARBA00022630"/>
    </source>
</evidence>
<dbReference type="PANTHER" id="PTHR43884:SF20">
    <property type="entry name" value="ACYL-COA DEHYDROGENASE FADE28"/>
    <property type="match status" value="1"/>
</dbReference>
<evidence type="ECO:0000259" key="4">
    <source>
        <dbReference type="Pfam" id="PF00441"/>
    </source>
</evidence>
<sequence length="322" mass="33159">MADAVARPAEYVGFRDAAAAILTRHEGAAALDAFGFADVYADGAHDLRPAYAFLEAQGFRGASTPALGLLPLAGALDGRLAGAPLFGAPFGSSSLVAVPGLTPGATVVVDRPGSGLVAVADPAAVTRGAPSPAADDYLAVLDPDPAGLVPVVPDDEAEALRERIVVRARLGAAAELLGLTDRLLTDAATYAGQRQQFGRTLASYQAMQHLLAWAATDRHQLTCLFDIAVERSAAGPVDPELARAVKAMAGRVFHSVAQTAIQVTGAISFTWEHSLNRLHQRGMALDQVAGSSADLVAAIGRQARTEGVIPELFTLAGSLPAT</sequence>
<dbReference type="RefSeq" id="WP_091939827.1">
    <property type="nucleotide sequence ID" value="NZ_FOEE01000001.1"/>
</dbReference>
<dbReference type="STRING" id="673521.SAMN05660991_00584"/>
<dbReference type="PANTHER" id="PTHR43884">
    <property type="entry name" value="ACYL-COA DEHYDROGENASE"/>
    <property type="match status" value="1"/>
</dbReference>
<keyword evidence="6" id="KW-1185">Reference proteome</keyword>
<organism evidence="5 6">
    <name type="scientific">Trujillonella endophytica</name>
    <dbReference type="NCBI Taxonomy" id="673521"/>
    <lineage>
        <taxon>Bacteria</taxon>
        <taxon>Bacillati</taxon>
        <taxon>Actinomycetota</taxon>
        <taxon>Actinomycetes</taxon>
        <taxon>Geodermatophilales</taxon>
        <taxon>Geodermatophilaceae</taxon>
        <taxon>Trujillonella</taxon>
    </lineage>
</organism>
<dbReference type="GO" id="GO:0003995">
    <property type="term" value="F:acyl-CoA dehydrogenase activity"/>
    <property type="evidence" value="ECO:0007669"/>
    <property type="project" value="TreeGrafter"/>
</dbReference>
<evidence type="ECO:0000313" key="5">
    <source>
        <dbReference type="EMBL" id="SEO49473.1"/>
    </source>
</evidence>
<gene>
    <name evidence="5" type="ORF">SAMN05660991_00584</name>
</gene>
<dbReference type="Proteomes" id="UP000198960">
    <property type="component" value="Unassembled WGS sequence"/>
</dbReference>
<evidence type="ECO:0000256" key="2">
    <source>
        <dbReference type="ARBA" id="ARBA00022827"/>
    </source>
</evidence>
<keyword evidence="1" id="KW-0285">Flavoprotein</keyword>
<evidence type="ECO:0000256" key="3">
    <source>
        <dbReference type="ARBA" id="ARBA00023002"/>
    </source>
</evidence>
<evidence type="ECO:0000313" key="6">
    <source>
        <dbReference type="Proteomes" id="UP000198960"/>
    </source>
</evidence>
<name>A0A1H8Q6S9_9ACTN</name>